<sequence length="206" mass="23558">VVPNEGDKGEEKRIGFLIQKGSSSADTVDWQEGCILDDTYFRDDIDQGRGEFQPLDTTKEDFHYVHEITSGEQEMWSMLFVNCPRSSVSFKLKTNEINPGNNHLSAGDIPLPKVYAASAIAYFAASAIWLSRLMRKDTKVFWPHKLMFVLAMMIGIQKTFQAIKMNYMKIGEDSEGWTVMFYIFAFIKPFLSPKDKKIILIIIPLQ</sequence>
<evidence type="ECO:0000256" key="1">
    <source>
        <dbReference type="SAM" id="Phobius"/>
    </source>
</evidence>
<keyword evidence="1" id="KW-1133">Transmembrane helix</keyword>
<proteinExistence type="predicted"/>
<feature type="transmembrane region" description="Helical" evidence="1">
    <location>
        <begin position="114"/>
        <end position="134"/>
    </location>
</feature>
<keyword evidence="3" id="KW-1185">Reference proteome</keyword>
<reference evidence="2" key="1">
    <citation type="journal article" date="2020" name="Fungal Divers.">
        <title>Resolving the Mortierellaceae phylogeny through synthesis of multi-gene phylogenetics and phylogenomics.</title>
        <authorList>
            <person name="Vandepol N."/>
            <person name="Liber J."/>
            <person name="Desiro A."/>
            <person name="Na H."/>
            <person name="Kennedy M."/>
            <person name="Barry K."/>
            <person name="Grigoriev I.V."/>
            <person name="Miller A.N."/>
            <person name="O'Donnell K."/>
            <person name="Stajich J.E."/>
            <person name="Bonito G."/>
        </authorList>
    </citation>
    <scope>NUCLEOTIDE SEQUENCE</scope>
    <source>
        <strain evidence="2">MES-2147</strain>
    </source>
</reference>
<comment type="caution">
    <text evidence="2">The sequence shown here is derived from an EMBL/GenBank/DDBJ whole genome shotgun (WGS) entry which is preliminary data.</text>
</comment>
<dbReference type="Proteomes" id="UP000749646">
    <property type="component" value="Unassembled WGS sequence"/>
</dbReference>
<feature type="transmembrane region" description="Helical" evidence="1">
    <location>
        <begin position="146"/>
        <end position="163"/>
    </location>
</feature>
<accession>A0A9P6LRG4</accession>
<keyword evidence="1" id="KW-0472">Membrane</keyword>
<name>A0A9P6LRG4_9FUNG</name>
<dbReference type="GO" id="GO:0016020">
    <property type="term" value="C:membrane"/>
    <property type="evidence" value="ECO:0007669"/>
    <property type="project" value="InterPro"/>
</dbReference>
<dbReference type="EMBL" id="JAAAHW010011388">
    <property type="protein sequence ID" value="KAF9919908.1"/>
    <property type="molecule type" value="Genomic_DNA"/>
</dbReference>
<evidence type="ECO:0000313" key="3">
    <source>
        <dbReference type="Proteomes" id="UP000749646"/>
    </source>
</evidence>
<dbReference type="PANTHER" id="PTHR21229:SF2">
    <property type="entry name" value="RE59932P"/>
    <property type="match status" value="1"/>
</dbReference>
<protein>
    <submittedName>
        <fullName evidence="2">Uncharacterized protein</fullName>
    </submittedName>
</protein>
<feature type="non-terminal residue" evidence="2">
    <location>
        <position position="1"/>
    </location>
</feature>
<dbReference type="InterPro" id="IPR009637">
    <property type="entry name" value="GPR107/GPR108-like"/>
</dbReference>
<feature type="transmembrane region" description="Helical" evidence="1">
    <location>
        <begin position="175"/>
        <end position="191"/>
    </location>
</feature>
<dbReference type="AlphaFoldDB" id="A0A9P6LRG4"/>
<dbReference type="PANTHER" id="PTHR21229">
    <property type="entry name" value="LUNG SEVEN TRANSMEMBRANE RECEPTOR"/>
    <property type="match status" value="1"/>
</dbReference>
<dbReference type="OrthoDB" id="29657at2759"/>
<feature type="non-terminal residue" evidence="2">
    <location>
        <position position="206"/>
    </location>
</feature>
<dbReference type="GO" id="GO:0005794">
    <property type="term" value="C:Golgi apparatus"/>
    <property type="evidence" value="ECO:0007669"/>
    <property type="project" value="TreeGrafter"/>
</dbReference>
<keyword evidence="1" id="KW-0812">Transmembrane</keyword>
<gene>
    <name evidence="2" type="ORF">BGZ65_011707</name>
</gene>
<organism evidence="2 3">
    <name type="scientific">Modicella reniformis</name>
    <dbReference type="NCBI Taxonomy" id="1440133"/>
    <lineage>
        <taxon>Eukaryota</taxon>
        <taxon>Fungi</taxon>
        <taxon>Fungi incertae sedis</taxon>
        <taxon>Mucoromycota</taxon>
        <taxon>Mortierellomycotina</taxon>
        <taxon>Mortierellomycetes</taxon>
        <taxon>Mortierellales</taxon>
        <taxon>Mortierellaceae</taxon>
        <taxon>Modicella</taxon>
    </lineage>
</organism>
<evidence type="ECO:0000313" key="2">
    <source>
        <dbReference type="EMBL" id="KAF9919908.1"/>
    </source>
</evidence>